<dbReference type="OrthoDB" id="2532955at2759"/>
<reference evidence="3 4" key="1">
    <citation type="journal article" date="2020" name="ISME J.">
        <title>Uncovering the hidden diversity of litter-decomposition mechanisms in mushroom-forming fungi.</title>
        <authorList>
            <person name="Floudas D."/>
            <person name="Bentzer J."/>
            <person name="Ahren D."/>
            <person name="Johansson T."/>
            <person name="Persson P."/>
            <person name="Tunlid A."/>
        </authorList>
    </citation>
    <scope>NUCLEOTIDE SEQUENCE [LARGE SCALE GENOMIC DNA]</scope>
    <source>
        <strain evidence="3 4">CBS 291.85</strain>
    </source>
</reference>
<dbReference type="InterPro" id="IPR049449">
    <property type="entry name" value="TesB_ACOT8-like_N"/>
</dbReference>
<evidence type="ECO:0000313" key="4">
    <source>
        <dbReference type="Proteomes" id="UP000559256"/>
    </source>
</evidence>
<dbReference type="Gene3D" id="2.40.160.210">
    <property type="entry name" value="Acyl-CoA thioesterase, double hotdog domain"/>
    <property type="match status" value="1"/>
</dbReference>
<evidence type="ECO:0000259" key="2">
    <source>
        <dbReference type="Pfam" id="PF13622"/>
    </source>
</evidence>
<dbReference type="Proteomes" id="UP000559256">
    <property type="component" value="Unassembled WGS sequence"/>
</dbReference>
<dbReference type="SUPFAM" id="SSF54637">
    <property type="entry name" value="Thioesterase/thiol ester dehydrase-isomerase"/>
    <property type="match status" value="1"/>
</dbReference>
<dbReference type="PANTHER" id="PTHR38110:SF1">
    <property type="entry name" value="THIOESTERASE DOMAIN-CONTAINING PROTEIN"/>
    <property type="match status" value="1"/>
</dbReference>
<dbReference type="InterPro" id="IPR029069">
    <property type="entry name" value="HotDog_dom_sf"/>
</dbReference>
<dbReference type="InterPro" id="IPR052389">
    <property type="entry name" value="Sec_Metab_Biosynth-Assoc"/>
</dbReference>
<feature type="compositionally biased region" description="Basic and acidic residues" evidence="1">
    <location>
        <begin position="161"/>
        <end position="172"/>
    </location>
</feature>
<sequence>MAPFNQAISNFAYNRTEGLDVDVYSGEVDKEWIVGSVPHGGYVLAMMLQICTQRQAKLESRLKTTHHPDLIHVTAHFFGPSRVASFEVHIKTLKTRRMMTNLQADFVQDHKTIISAHVIYGTLAYPIKPSRKRIPIHRHPATAADDQCHPAIRFGQSVWMKPDHHDQPHPEASDAGNSSEPQLGSQRHRPSSGSHEEEETAMWCGFPRHQDQQNQDSLGNIITPPALLFFADMNQRMDWVTRWYPTIILSVDFRCRIPSKSTKGDRPNFFDAFSKHLIGIYTKYQYAPVNAPWGKHDIHTELWTAPSMESMEGESDDWRDKQVCLAVARQMAMTVPMSTNLANKGRGRAML</sequence>
<dbReference type="PANTHER" id="PTHR38110">
    <property type="entry name" value="CHROMOSOME 23, WHOLE GENOME SHOTGUN SEQUENCE"/>
    <property type="match status" value="1"/>
</dbReference>
<evidence type="ECO:0000313" key="3">
    <source>
        <dbReference type="EMBL" id="KAF5373751.1"/>
    </source>
</evidence>
<protein>
    <recommendedName>
        <fullName evidence="2">Acyl-CoA thioesterase-like N-terminal HotDog domain-containing protein</fullName>
    </recommendedName>
</protein>
<gene>
    <name evidence="3" type="ORF">D9758_000940</name>
</gene>
<keyword evidence="4" id="KW-1185">Reference proteome</keyword>
<feature type="region of interest" description="Disordered" evidence="1">
    <location>
        <begin position="160"/>
        <end position="200"/>
    </location>
</feature>
<name>A0A8H5GZ58_9AGAR</name>
<dbReference type="Pfam" id="PF13622">
    <property type="entry name" value="4HBT_3"/>
    <property type="match status" value="1"/>
</dbReference>
<dbReference type="InterPro" id="IPR042171">
    <property type="entry name" value="Acyl-CoA_hotdog"/>
</dbReference>
<dbReference type="AlphaFoldDB" id="A0A8H5GZ58"/>
<proteinExistence type="predicted"/>
<comment type="caution">
    <text evidence="3">The sequence shown here is derived from an EMBL/GenBank/DDBJ whole genome shotgun (WGS) entry which is preliminary data.</text>
</comment>
<feature type="compositionally biased region" description="Polar residues" evidence="1">
    <location>
        <begin position="175"/>
        <end position="185"/>
    </location>
</feature>
<dbReference type="EMBL" id="JAACJM010000003">
    <property type="protein sequence ID" value="KAF5373751.1"/>
    <property type="molecule type" value="Genomic_DNA"/>
</dbReference>
<feature type="domain" description="Acyl-CoA thioesterase-like N-terminal HotDog" evidence="2">
    <location>
        <begin position="30"/>
        <end position="120"/>
    </location>
</feature>
<organism evidence="3 4">
    <name type="scientific">Tetrapyrgos nigripes</name>
    <dbReference type="NCBI Taxonomy" id="182062"/>
    <lineage>
        <taxon>Eukaryota</taxon>
        <taxon>Fungi</taxon>
        <taxon>Dikarya</taxon>
        <taxon>Basidiomycota</taxon>
        <taxon>Agaricomycotina</taxon>
        <taxon>Agaricomycetes</taxon>
        <taxon>Agaricomycetidae</taxon>
        <taxon>Agaricales</taxon>
        <taxon>Marasmiineae</taxon>
        <taxon>Marasmiaceae</taxon>
        <taxon>Tetrapyrgos</taxon>
    </lineage>
</organism>
<accession>A0A8H5GZ58</accession>
<evidence type="ECO:0000256" key="1">
    <source>
        <dbReference type="SAM" id="MobiDB-lite"/>
    </source>
</evidence>